<proteinExistence type="predicted"/>
<evidence type="ECO:0008006" key="3">
    <source>
        <dbReference type="Google" id="ProtNLM"/>
    </source>
</evidence>
<evidence type="ECO:0000313" key="2">
    <source>
        <dbReference type="Proteomes" id="UP000184404"/>
    </source>
</evidence>
<keyword evidence="2" id="KW-1185">Reference proteome</keyword>
<dbReference type="GO" id="GO:0006355">
    <property type="term" value="P:regulation of DNA-templated transcription"/>
    <property type="evidence" value="ECO:0007669"/>
    <property type="project" value="InterPro"/>
</dbReference>
<evidence type="ECO:0000313" key="1">
    <source>
        <dbReference type="EMBL" id="SHF13320.1"/>
    </source>
</evidence>
<dbReference type="SUPFAM" id="SSF47598">
    <property type="entry name" value="Ribbon-helix-helix"/>
    <property type="match status" value="1"/>
</dbReference>
<protein>
    <recommendedName>
        <fullName evidence="3">CopG-like RHH_1 or ribbon-helix-helix domain-containing protein, RHH_5</fullName>
    </recommendedName>
</protein>
<gene>
    <name evidence="1" type="ORF">SAMN02745190_01930</name>
</gene>
<sequence length="62" mass="7040">MFYVKKPEMVNKTFRLPEDLINQLSVVAQQRGVSMNNLVAQCCSYALAHLADSPKEEVEKKV</sequence>
<dbReference type="OrthoDB" id="1666965at2"/>
<name>A0A1M4Z5P9_9FIRM</name>
<dbReference type="InterPro" id="IPR010985">
    <property type="entry name" value="Ribbon_hlx_hlx"/>
</dbReference>
<dbReference type="AlphaFoldDB" id="A0A1M4Z5P9"/>
<dbReference type="EMBL" id="FQUG01000007">
    <property type="protein sequence ID" value="SHF13320.1"/>
    <property type="molecule type" value="Genomic_DNA"/>
</dbReference>
<dbReference type="Proteomes" id="UP000184404">
    <property type="component" value="Unassembled WGS sequence"/>
</dbReference>
<dbReference type="STRING" id="1123243.SAMN02745190_01930"/>
<organism evidence="1 2">
    <name type="scientific">Schwartzia succinivorans DSM 10502</name>
    <dbReference type="NCBI Taxonomy" id="1123243"/>
    <lineage>
        <taxon>Bacteria</taxon>
        <taxon>Bacillati</taxon>
        <taxon>Bacillota</taxon>
        <taxon>Negativicutes</taxon>
        <taxon>Selenomonadales</taxon>
        <taxon>Selenomonadaceae</taxon>
        <taxon>Schwartzia</taxon>
    </lineage>
</organism>
<accession>A0A1M4Z5P9</accession>
<reference evidence="1 2" key="1">
    <citation type="submission" date="2016-11" db="EMBL/GenBank/DDBJ databases">
        <authorList>
            <person name="Jaros S."/>
            <person name="Januszkiewicz K."/>
            <person name="Wedrychowicz H."/>
        </authorList>
    </citation>
    <scope>NUCLEOTIDE SEQUENCE [LARGE SCALE GENOMIC DNA]</scope>
    <source>
        <strain evidence="1 2">DSM 10502</strain>
    </source>
</reference>
<dbReference type="RefSeq" id="WP_072936010.1">
    <property type="nucleotide sequence ID" value="NZ_FQUG01000007.1"/>
</dbReference>